<evidence type="ECO:0000313" key="4">
    <source>
        <dbReference type="Proteomes" id="UP000032234"/>
    </source>
</evidence>
<feature type="compositionally biased region" description="Low complexity" evidence="1">
    <location>
        <begin position="321"/>
        <end position="332"/>
    </location>
</feature>
<feature type="region of interest" description="Disordered" evidence="1">
    <location>
        <begin position="549"/>
        <end position="596"/>
    </location>
</feature>
<feature type="compositionally biased region" description="Low complexity" evidence="1">
    <location>
        <begin position="70"/>
        <end position="82"/>
    </location>
</feature>
<sequence>MSQQGASPTGHEDDWWGQLYDDTTGDTGPTAAADSLEDRFASAAGAVKGTDGPADGTDRAAGAPGPGERPGPATAARPPRAANGVPAPRTGDPRIPAAGPGKPESPSGRTGEARDAAPRGGEAVDAGSATGESVGAPSGDADAADVSPGGGEAADVTPGGAKPTGGPSGRGESAAAGVPAAAGGPAAPPRAPWEPPSAVPAGPVTFPPGPGGAVDAGPATGEPVDGPSLGEDAAGVSAAAGGPAAPPRAPWEPPSAVPAGPVTFPPGPEAGPRGTPPGEPSGAGAPAAHVPAARRPADPRTSPPPPPPSFPLRTPAPPGSPSADAGQDTPEVPGGPPLDEPPPAPGGGRDAGASPDYVGSGPPTYDPEPTALPAADPDGLDDLIPDTVLDGARYGTSTLRAVSLRGDSARFRGERRRDALLTARFGTGDQTLVLVAMATGARAVPGAHRAAAELCRSIGRAVGRSHLQLLADVRAGRRGDLKAGLHRLTDRSLGKLRADACEQGLAPDTYAATLRCLLLPGDPECRTRVFFGVGAGGLFRLRDGTWQDLEPAADAPGADPAGPGPEPDRTPEGDRIAPDPDTAAPPAPYGEPAGTPPRAPFRFRACVARPGDVLLIGTAGLAEPLRGEDALREHLARRWSGATPPGLAAFLADARVRVKGYADDRTAAAVWEA</sequence>
<feature type="compositionally biased region" description="Low complexity" evidence="1">
    <location>
        <begin position="280"/>
        <end position="294"/>
    </location>
</feature>
<feature type="compositionally biased region" description="Pro residues" evidence="1">
    <location>
        <begin position="263"/>
        <end position="279"/>
    </location>
</feature>
<evidence type="ECO:0000256" key="1">
    <source>
        <dbReference type="SAM" id="MobiDB-lite"/>
    </source>
</evidence>
<feature type="compositionally biased region" description="Pro residues" evidence="1">
    <location>
        <begin position="186"/>
        <end position="198"/>
    </location>
</feature>
<organism evidence="3 4">
    <name type="scientific">Streptomyces cyaneogriseus subsp. noncyanogenus</name>
    <dbReference type="NCBI Taxonomy" id="477245"/>
    <lineage>
        <taxon>Bacteria</taxon>
        <taxon>Bacillati</taxon>
        <taxon>Actinomycetota</taxon>
        <taxon>Actinomycetes</taxon>
        <taxon>Kitasatosporales</taxon>
        <taxon>Streptomycetaceae</taxon>
        <taxon>Streptomyces</taxon>
    </lineage>
</organism>
<dbReference type="OrthoDB" id="4349962at2"/>
<evidence type="ECO:0000259" key="2">
    <source>
        <dbReference type="Pfam" id="PF13672"/>
    </source>
</evidence>
<dbReference type="Pfam" id="PF13672">
    <property type="entry name" value="PP2C_2"/>
    <property type="match status" value="1"/>
</dbReference>
<accession>A0A0C5G814</accession>
<dbReference type="KEGG" id="scw:TU94_26405"/>
<feature type="region of interest" description="Disordered" evidence="1">
    <location>
        <begin position="1"/>
        <end position="383"/>
    </location>
</feature>
<keyword evidence="4" id="KW-1185">Reference proteome</keyword>
<dbReference type="RefSeq" id="WP_044385218.1">
    <property type="nucleotide sequence ID" value="NZ_CP010849.1"/>
</dbReference>
<feature type="compositionally biased region" description="Basic and acidic residues" evidence="1">
    <location>
        <begin position="566"/>
        <end position="578"/>
    </location>
</feature>
<proteinExistence type="predicted"/>
<feature type="compositionally biased region" description="Low complexity" evidence="1">
    <location>
        <begin position="170"/>
        <end position="185"/>
    </location>
</feature>
<reference evidence="3 4" key="1">
    <citation type="submission" date="2015-02" db="EMBL/GenBank/DDBJ databases">
        <title>Genome sequence of thermotolerant Streptomyces cyaneogriseus subsp. Noncyanogenus NMWT1, the producer of nematocidal antibiotics nemadectin.</title>
        <authorList>
            <person name="Wang H."/>
            <person name="Li C."/>
            <person name="Xiang W."/>
            <person name="Wang X."/>
        </authorList>
    </citation>
    <scope>NUCLEOTIDE SEQUENCE [LARGE SCALE GENOMIC DNA]</scope>
    <source>
        <strain evidence="3 4">NMWT 1</strain>
    </source>
</reference>
<feature type="compositionally biased region" description="Pro residues" evidence="1">
    <location>
        <begin position="244"/>
        <end position="256"/>
    </location>
</feature>
<feature type="domain" description="PPM-type phosphatase" evidence="2">
    <location>
        <begin position="405"/>
        <end position="652"/>
    </location>
</feature>
<dbReference type="STRING" id="477245.TU94_26405"/>
<feature type="compositionally biased region" description="Pro residues" evidence="1">
    <location>
        <begin position="301"/>
        <end position="320"/>
    </location>
</feature>
<feature type="compositionally biased region" description="Pro residues" evidence="1">
    <location>
        <begin position="333"/>
        <end position="345"/>
    </location>
</feature>
<dbReference type="HOGENOM" id="CLU_026376_1_1_11"/>
<dbReference type="AlphaFoldDB" id="A0A0C5G814"/>
<dbReference type="EMBL" id="CP010849">
    <property type="protein sequence ID" value="AJP04464.1"/>
    <property type="molecule type" value="Genomic_DNA"/>
</dbReference>
<feature type="compositionally biased region" description="Low complexity" evidence="1">
    <location>
        <begin position="21"/>
        <end position="34"/>
    </location>
</feature>
<gene>
    <name evidence="3" type="ORF">TU94_26405</name>
</gene>
<feature type="compositionally biased region" description="Low complexity" evidence="1">
    <location>
        <begin position="550"/>
        <end position="561"/>
    </location>
</feature>
<dbReference type="PATRIC" id="fig|477245.3.peg.5589"/>
<dbReference type="InterPro" id="IPR001932">
    <property type="entry name" value="PPM-type_phosphatase-like_dom"/>
</dbReference>
<protein>
    <recommendedName>
        <fullName evidence="2">PPM-type phosphatase domain-containing protein</fullName>
    </recommendedName>
</protein>
<name>A0A0C5G814_9ACTN</name>
<feature type="compositionally biased region" description="Low complexity" evidence="1">
    <location>
        <begin position="233"/>
        <end position="243"/>
    </location>
</feature>
<evidence type="ECO:0000313" key="3">
    <source>
        <dbReference type="EMBL" id="AJP04464.1"/>
    </source>
</evidence>
<feature type="compositionally biased region" description="Pro residues" evidence="1">
    <location>
        <begin position="583"/>
        <end position="596"/>
    </location>
</feature>
<dbReference type="Proteomes" id="UP000032234">
    <property type="component" value="Chromosome"/>
</dbReference>